<dbReference type="InterPro" id="IPR005378">
    <property type="entry name" value="Vps35"/>
</dbReference>
<dbReference type="EMBL" id="CP118377">
    <property type="protein sequence ID" value="WFD43663.1"/>
    <property type="molecule type" value="Genomic_DNA"/>
</dbReference>
<comment type="similarity">
    <text evidence="2">Belongs to the VPS35 family.</text>
</comment>
<keyword evidence="8" id="KW-1185">Reference proteome</keyword>
<evidence type="ECO:0000256" key="4">
    <source>
        <dbReference type="ARBA" id="ARBA00022927"/>
    </source>
</evidence>
<dbReference type="GO" id="GO:0005829">
    <property type="term" value="C:cytosol"/>
    <property type="evidence" value="ECO:0007669"/>
    <property type="project" value="GOC"/>
</dbReference>
<dbReference type="InterPro" id="IPR042491">
    <property type="entry name" value="Vps35_C"/>
</dbReference>
<dbReference type="Gene3D" id="1.25.40.660">
    <property type="entry name" value="Vacuolar protein sorting-associated protein 35, helical subcomplex Vps35-C"/>
    <property type="match status" value="1"/>
</dbReference>
<evidence type="ECO:0000313" key="7">
    <source>
        <dbReference type="EMBL" id="WFD43663.1"/>
    </source>
</evidence>
<reference evidence="7" key="1">
    <citation type="submission" date="2023-02" db="EMBL/GenBank/DDBJ databases">
        <title>Mating type loci evolution in Malassezia.</title>
        <authorList>
            <person name="Coelho M.A."/>
        </authorList>
    </citation>
    <scope>NUCLEOTIDE SEQUENCE</scope>
    <source>
        <strain evidence="7">CBS 14136</strain>
    </source>
</reference>
<dbReference type="PANTHER" id="PTHR11099">
    <property type="entry name" value="VACUOLAR SORTING PROTEIN 35"/>
    <property type="match status" value="1"/>
</dbReference>
<accession>A0AAF0JEF8</accession>
<organism evidence="7 8">
    <name type="scientific">Malassezia psittaci</name>
    <dbReference type="NCBI Taxonomy" id="1821823"/>
    <lineage>
        <taxon>Eukaryota</taxon>
        <taxon>Fungi</taxon>
        <taxon>Dikarya</taxon>
        <taxon>Basidiomycota</taxon>
        <taxon>Ustilaginomycotina</taxon>
        <taxon>Malasseziomycetes</taxon>
        <taxon>Malasseziales</taxon>
        <taxon>Malasseziaceae</taxon>
        <taxon>Malassezia</taxon>
    </lineage>
</organism>
<evidence type="ECO:0000256" key="3">
    <source>
        <dbReference type="ARBA" id="ARBA00022448"/>
    </source>
</evidence>
<name>A0AAF0JEF8_9BASI</name>
<keyword evidence="4" id="KW-0653">Protein transport</keyword>
<dbReference type="Pfam" id="PF03635">
    <property type="entry name" value="Vps35"/>
    <property type="match status" value="1"/>
</dbReference>
<dbReference type="AlphaFoldDB" id="A0AAF0JEF8"/>
<feature type="compositionally biased region" description="Basic and acidic residues" evidence="6">
    <location>
        <begin position="401"/>
        <end position="419"/>
    </location>
</feature>
<keyword evidence="3" id="KW-0813">Transport</keyword>
<comment type="subcellular location">
    <subcellularLocation>
        <location evidence="1">Membrane</location>
        <topology evidence="1">Peripheral membrane protein</topology>
    </subcellularLocation>
</comment>
<evidence type="ECO:0000256" key="6">
    <source>
        <dbReference type="SAM" id="MobiDB-lite"/>
    </source>
</evidence>
<feature type="compositionally biased region" description="Basic and acidic residues" evidence="6">
    <location>
        <begin position="477"/>
        <end position="502"/>
    </location>
</feature>
<keyword evidence="5" id="KW-0472">Membrane</keyword>
<evidence type="ECO:0000256" key="2">
    <source>
        <dbReference type="ARBA" id="ARBA00006536"/>
    </source>
</evidence>
<dbReference type="GO" id="GO:0042147">
    <property type="term" value="P:retrograde transport, endosome to Golgi"/>
    <property type="evidence" value="ECO:0007669"/>
    <property type="project" value="InterPro"/>
</dbReference>
<dbReference type="GO" id="GO:0005770">
    <property type="term" value="C:late endosome"/>
    <property type="evidence" value="ECO:0007669"/>
    <property type="project" value="TreeGrafter"/>
</dbReference>
<feature type="compositionally biased region" description="Low complexity" evidence="6">
    <location>
        <begin position="1076"/>
        <end position="1092"/>
    </location>
</feature>
<proteinExistence type="inferred from homology"/>
<feature type="compositionally biased region" description="Polar residues" evidence="6">
    <location>
        <begin position="512"/>
        <end position="525"/>
    </location>
</feature>
<protein>
    <submittedName>
        <fullName evidence="7">Retromer complex subunit Vps35</fullName>
    </submittedName>
</protein>
<feature type="compositionally biased region" description="Basic and acidic residues" evidence="6">
    <location>
        <begin position="530"/>
        <end position="547"/>
    </location>
</feature>
<evidence type="ECO:0000313" key="8">
    <source>
        <dbReference type="Proteomes" id="UP001214628"/>
    </source>
</evidence>
<sequence length="1106" mass="124218">MDESSKTLTESLNVVKVQRVQLKRFLDADRVMDAIKAASTMLNELRSSTLSPKHYYELYMAAFDALRHLSIYLYDAHTSEKHHLADLYELVQYCGNIVPRLYLMVTVGSVYMSVPDAPIKEIMKDLMEMCRGVQHPTRGLFLRHYLSGTTRDALPIGQDAGPAGDLNDSVLFVLTNFIEMNKLWVRQQHLGHSRDREKREMDRRELRILVGTNLVRLSQLEGVTLEIYQQTILPAVLEQVVNCKDVIAQEYLMEVIIQVFPDDFHLYTLSMILSACARLHPKVNVKQIVIALINRLAAFAAREAENDAPEQVQKLEARAKQSLEERMHSLHPSATIQPDHVWQHIANAHTPLKDKWNLFAQDLGESMPSDDPSSGAIWHDASRDSVWANAIKRATEPSSKLPDHEQTKSAQDASKDKAQPDLSVSEIDQPENTDDASLLSSPKDTDSAKEGQTMESSEAADGVSSIAKANDAVSTDQVKDNDTKADHDTNPDVSSSDHENHQQKVSRPGSPLSDTSKDASLQEQLAPQEDTTHLTKSESSTDKDRLPENTSVPKFRGIPENVHLFEVFWEQIVLLMRARPDFSINDKTGLMLALMKLSLSCYPDRLEYIDQIFGFAHDQFVEGAESTNASHIASHASFQALLLAPIESLTGALTLLALPNFQLLRTKQPVLTQHAIAQTIVHSMLRNQVTISTPEQAEGILQLCETLICDQPDISGPGLATGTHQSALQAGLPASQAYAHAQQGYYSPAVASHMEEVAEKQGTLARFVHLFHHPNPEVQLCLLSILRKYLVQGADCVRFTFPPLITDTIKLARRYRAWQHIDKDWHSHMTMLLFFIHQLISTLYNQVESSELSLRLFLLVTEVADENGFEDLAYEYLVQSFSIYEESITDSRSQIQALSLIIGTLYKSRVFHLESQDTLFTKAALYSSKLPKRPHQAAAVLMASHLWWQVELPKDRMNPSKHTLTRDGRRVLECLQKTLRIANGCINENIALEIFCHAFSKYVYYFEQGVQEVTPRHITSLANLIAEGLQTLPSNASTSNWNQDMTDAVSPLSDIQQQFYGQLTYIQRKKKAAMQQSTQDSSSTNSSPDWNSLDIEEALAKSAHSV</sequence>
<dbReference type="PANTHER" id="PTHR11099:SF0">
    <property type="entry name" value="VACUOLAR PROTEIN SORTING-ASSOCIATED PROTEIN 35"/>
    <property type="match status" value="1"/>
</dbReference>
<gene>
    <name evidence="7" type="primary">vps35</name>
    <name evidence="7" type="ORF">MPSI1_002327</name>
</gene>
<evidence type="ECO:0000256" key="5">
    <source>
        <dbReference type="ARBA" id="ARBA00023136"/>
    </source>
</evidence>
<evidence type="ECO:0000256" key="1">
    <source>
        <dbReference type="ARBA" id="ARBA00004170"/>
    </source>
</evidence>
<dbReference type="GO" id="GO:0030906">
    <property type="term" value="C:retromer, cargo-selective complex"/>
    <property type="evidence" value="ECO:0007669"/>
    <property type="project" value="InterPro"/>
</dbReference>
<dbReference type="GO" id="GO:0006886">
    <property type="term" value="P:intracellular protein transport"/>
    <property type="evidence" value="ECO:0007669"/>
    <property type="project" value="TreeGrafter"/>
</dbReference>
<dbReference type="Proteomes" id="UP001214628">
    <property type="component" value="Chromosome 3"/>
</dbReference>
<feature type="region of interest" description="Disordered" evidence="6">
    <location>
        <begin position="1074"/>
        <end position="1094"/>
    </location>
</feature>
<feature type="region of interest" description="Disordered" evidence="6">
    <location>
        <begin position="394"/>
        <end position="553"/>
    </location>
</feature>